<name>A0AAD8PLF3_9PEZI</name>
<dbReference type="RefSeq" id="XP_060407680.1">
    <property type="nucleotide sequence ID" value="XM_060559298.1"/>
</dbReference>
<feature type="region of interest" description="Disordered" evidence="1">
    <location>
        <begin position="107"/>
        <end position="134"/>
    </location>
</feature>
<comment type="caution">
    <text evidence="2">The sequence shown here is derived from an EMBL/GenBank/DDBJ whole genome shotgun (WGS) entry which is preliminary data.</text>
</comment>
<dbReference type="GeneID" id="85443538"/>
<evidence type="ECO:0000256" key="1">
    <source>
        <dbReference type="SAM" id="MobiDB-lite"/>
    </source>
</evidence>
<accession>A0AAD8PLF3</accession>
<evidence type="ECO:0000313" key="3">
    <source>
        <dbReference type="Proteomes" id="UP001230504"/>
    </source>
</evidence>
<keyword evidence="3" id="KW-1185">Reference proteome</keyword>
<reference evidence="2" key="1">
    <citation type="submission" date="2021-06" db="EMBL/GenBank/DDBJ databases">
        <title>Comparative genomics, transcriptomics and evolutionary studies reveal genomic signatures of adaptation to plant cell wall in hemibiotrophic fungi.</title>
        <authorList>
            <consortium name="DOE Joint Genome Institute"/>
            <person name="Baroncelli R."/>
            <person name="Diaz J.F."/>
            <person name="Benocci T."/>
            <person name="Peng M."/>
            <person name="Battaglia E."/>
            <person name="Haridas S."/>
            <person name="Andreopoulos W."/>
            <person name="Labutti K."/>
            <person name="Pangilinan J."/>
            <person name="Floch G.L."/>
            <person name="Makela M.R."/>
            <person name="Henrissat B."/>
            <person name="Grigoriev I.V."/>
            <person name="Crouch J.A."/>
            <person name="De Vries R.P."/>
            <person name="Sukno S.A."/>
            <person name="Thon M.R."/>
        </authorList>
    </citation>
    <scope>NUCLEOTIDE SEQUENCE</scope>
    <source>
        <strain evidence="2">CBS 125086</strain>
    </source>
</reference>
<gene>
    <name evidence="2" type="ORF">LY79DRAFT_571913</name>
</gene>
<protein>
    <submittedName>
        <fullName evidence="2">Uncharacterized protein</fullName>
    </submittedName>
</protein>
<dbReference type="EMBL" id="JAHLJV010000135">
    <property type="protein sequence ID" value="KAK1569439.1"/>
    <property type="molecule type" value="Genomic_DNA"/>
</dbReference>
<evidence type="ECO:0000313" key="2">
    <source>
        <dbReference type="EMBL" id="KAK1569439.1"/>
    </source>
</evidence>
<dbReference type="AlphaFoldDB" id="A0AAD8PLF3"/>
<dbReference type="Proteomes" id="UP001230504">
    <property type="component" value="Unassembled WGS sequence"/>
</dbReference>
<proteinExistence type="predicted"/>
<feature type="compositionally biased region" description="Basic and acidic residues" evidence="1">
    <location>
        <begin position="111"/>
        <end position="134"/>
    </location>
</feature>
<sequence length="152" mass="17051">MANMPRTWHCWRSYGGLFTQNPPPQRVLRIVILHKYWMNCTRPLMGVVSGKSAGSWASLGEVKVEVADDRAPFQFLQEKGDLTEGGLRDPPGDDDGVQHVAATGVTGTIDLSKEHHARSEEPVQRRGRAAEEEDRKDIETWLLLFQSVGAWL</sequence>
<organism evidence="2 3">
    <name type="scientific">Colletotrichum navitas</name>
    <dbReference type="NCBI Taxonomy" id="681940"/>
    <lineage>
        <taxon>Eukaryota</taxon>
        <taxon>Fungi</taxon>
        <taxon>Dikarya</taxon>
        <taxon>Ascomycota</taxon>
        <taxon>Pezizomycotina</taxon>
        <taxon>Sordariomycetes</taxon>
        <taxon>Hypocreomycetidae</taxon>
        <taxon>Glomerellales</taxon>
        <taxon>Glomerellaceae</taxon>
        <taxon>Colletotrichum</taxon>
        <taxon>Colletotrichum graminicola species complex</taxon>
    </lineage>
</organism>
<feature type="compositionally biased region" description="Basic and acidic residues" evidence="1">
    <location>
        <begin position="79"/>
        <end position="91"/>
    </location>
</feature>
<feature type="region of interest" description="Disordered" evidence="1">
    <location>
        <begin position="79"/>
        <end position="98"/>
    </location>
</feature>